<dbReference type="EMBL" id="JBANRG010000071">
    <property type="protein sequence ID" value="KAK7439820.1"/>
    <property type="molecule type" value="Genomic_DNA"/>
</dbReference>
<gene>
    <name evidence="2" type="ORF">VKT23_017394</name>
</gene>
<organism evidence="2 3">
    <name type="scientific">Marasmiellus scandens</name>
    <dbReference type="NCBI Taxonomy" id="2682957"/>
    <lineage>
        <taxon>Eukaryota</taxon>
        <taxon>Fungi</taxon>
        <taxon>Dikarya</taxon>
        <taxon>Basidiomycota</taxon>
        <taxon>Agaricomycotina</taxon>
        <taxon>Agaricomycetes</taxon>
        <taxon>Agaricomycetidae</taxon>
        <taxon>Agaricales</taxon>
        <taxon>Marasmiineae</taxon>
        <taxon>Omphalotaceae</taxon>
        <taxon>Marasmiellus</taxon>
    </lineage>
</organism>
<sequence length="128" mass="13805">MSAAVSPEQSRGPTLPHTLPEQSHCGYRMLPQVQYLTAPGGYYDLPRPESANVTSPALGGSQIYVTTAASGSQQPPVYLPVQYLQLPASGFQLQAQPYAVLIYPQGPPLLPNQQQNTLNEPSNNGDRE</sequence>
<accession>A0ABR1IS56</accession>
<evidence type="ECO:0000313" key="3">
    <source>
        <dbReference type="Proteomes" id="UP001498398"/>
    </source>
</evidence>
<feature type="region of interest" description="Disordered" evidence="1">
    <location>
        <begin position="1"/>
        <end position="22"/>
    </location>
</feature>
<feature type="region of interest" description="Disordered" evidence="1">
    <location>
        <begin position="104"/>
        <end position="128"/>
    </location>
</feature>
<protein>
    <recommendedName>
        <fullName evidence="4">DAZ-associated protein 2</fullName>
    </recommendedName>
</protein>
<reference evidence="2 3" key="1">
    <citation type="submission" date="2024-01" db="EMBL/GenBank/DDBJ databases">
        <title>A draft genome for the cacao thread blight pathogen Marasmiellus scandens.</title>
        <authorList>
            <person name="Baruah I.K."/>
            <person name="Leung J."/>
            <person name="Bukari Y."/>
            <person name="Amoako-Attah I."/>
            <person name="Meinhardt L.W."/>
            <person name="Bailey B.A."/>
            <person name="Cohen S.P."/>
        </authorList>
    </citation>
    <scope>NUCLEOTIDE SEQUENCE [LARGE SCALE GENOMIC DNA]</scope>
    <source>
        <strain evidence="2 3">GH-19</strain>
    </source>
</reference>
<keyword evidence="3" id="KW-1185">Reference proteome</keyword>
<dbReference type="Proteomes" id="UP001498398">
    <property type="component" value="Unassembled WGS sequence"/>
</dbReference>
<evidence type="ECO:0008006" key="4">
    <source>
        <dbReference type="Google" id="ProtNLM"/>
    </source>
</evidence>
<comment type="caution">
    <text evidence="2">The sequence shown here is derived from an EMBL/GenBank/DDBJ whole genome shotgun (WGS) entry which is preliminary data.</text>
</comment>
<proteinExistence type="predicted"/>
<evidence type="ECO:0000256" key="1">
    <source>
        <dbReference type="SAM" id="MobiDB-lite"/>
    </source>
</evidence>
<evidence type="ECO:0000313" key="2">
    <source>
        <dbReference type="EMBL" id="KAK7439820.1"/>
    </source>
</evidence>
<name>A0ABR1IS56_9AGAR</name>